<feature type="binding site" evidence="4">
    <location>
        <position position="89"/>
    </location>
    <ligand>
        <name>Zn(2+)</name>
        <dbReference type="ChEBI" id="CHEBI:29105"/>
    </ligand>
</feature>
<feature type="binding site" evidence="4">
    <location>
        <position position="76"/>
    </location>
    <ligand>
        <name>Zn(2+)</name>
        <dbReference type="ChEBI" id="CHEBI:29105"/>
    </ligand>
</feature>
<evidence type="ECO:0000313" key="5">
    <source>
        <dbReference type="EMBL" id="EKV30748.1"/>
    </source>
</evidence>
<dbReference type="GO" id="GO:0016530">
    <property type="term" value="F:metallochaperone activity"/>
    <property type="evidence" value="ECO:0007669"/>
    <property type="project" value="UniProtKB-ARBA"/>
</dbReference>
<comment type="similarity">
    <text evidence="4">Belongs to the HypA/HybF family.</text>
</comment>
<feature type="binding site" evidence="4">
    <location>
        <position position="73"/>
    </location>
    <ligand>
        <name>Zn(2+)</name>
        <dbReference type="ChEBI" id="CHEBI:29105"/>
    </ligand>
</feature>
<evidence type="ECO:0000256" key="3">
    <source>
        <dbReference type="ARBA" id="ARBA00022833"/>
    </source>
</evidence>
<dbReference type="GO" id="GO:0016151">
    <property type="term" value="F:nickel cation binding"/>
    <property type="evidence" value="ECO:0007669"/>
    <property type="project" value="UniProtKB-UniRule"/>
</dbReference>
<dbReference type="AlphaFoldDB" id="K9HK73"/>
<protein>
    <recommendedName>
        <fullName evidence="4">Hydrogenase maturation factor HypA</fullName>
    </recommendedName>
</protein>
<keyword evidence="2 4" id="KW-0479">Metal-binding</keyword>
<sequence>MHEMSLVAGVMRILEEQATSQDFRTVKAVFLEVGALSHADPEAMRFAFEAQKPGTIAADARLEIIESPGQAWCLECSDAVTISRRGDPCPRCGGYKLTVTAGDDLRVRELEVE</sequence>
<organism evidence="5 6">
    <name type="scientific">Caenispirillum salinarum AK4</name>
    <dbReference type="NCBI Taxonomy" id="1238182"/>
    <lineage>
        <taxon>Bacteria</taxon>
        <taxon>Pseudomonadati</taxon>
        <taxon>Pseudomonadota</taxon>
        <taxon>Alphaproteobacteria</taxon>
        <taxon>Rhodospirillales</taxon>
        <taxon>Novispirillaceae</taxon>
        <taxon>Caenispirillum</taxon>
    </lineage>
</organism>
<dbReference type="GO" id="GO:0051604">
    <property type="term" value="P:protein maturation"/>
    <property type="evidence" value="ECO:0007669"/>
    <property type="project" value="InterPro"/>
</dbReference>
<evidence type="ECO:0000256" key="2">
    <source>
        <dbReference type="ARBA" id="ARBA00022723"/>
    </source>
</evidence>
<dbReference type="GO" id="GO:0008270">
    <property type="term" value="F:zinc ion binding"/>
    <property type="evidence" value="ECO:0007669"/>
    <property type="project" value="UniProtKB-UniRule"/>
</dbReference>
<dbReference type="RefSeq" id="WP_009540193.1">
    <property type="nucleotide sequence ID" value="NZ_ANHY01000007.1"/>
</dbReference>
<keyword evidence="1 4" id="KW-0533">Nickel</keyword>
<dbReference type="PIRSF" id="PIRSF004761">
    <property type="entry name" value="Hydrgn_mat_HypA"/>
    <property type="match status" value="1"/>
</dbReference>
<dbReference type="EMBL" id="ANHY01000007">
    <property type="protein sequence ID" value="EKV30748.1"/>
    <property type="molecule type" value="Genomic_DNA"/>
</dbReference>
<dbReference type="NCBIfam" id="TIGR00100">
    <property type="entry name" value="hypA"/>
    <property type="match status" value="1"/>
</dbReference>
<comment type="caution">
    <text evidence="5">The sequence shown here is derived from an EMBL/GenBank/DDBJ whole genome shotgun (WGS) entry which is preliminary data.</text>
</comment>
<dbReference type="Gene3D" id="3.30.2320.80">
    <property type="match status" value="1"/>
</dbReference>
<keyword evidence="6" id="KW-1185">Reference proteome</keyword>
<dbReference type="Proteomes" id="UP000009881">
    <property type="component" value="Unassembled WGS sequence"/>
</dbReference>
<dbReference type="eggNOG" id="COG0375">
    <property type="taxonomic scope" value="Bacteria"/>
</dbReference>
<evidence type="ECO:0000313" key="6">
    <source>
        <dbReference type="Proteomes" id="UP000009881"/>
    </source>
</evidence>
<feature type="binding site" evidence="4">
    <location>
        <position position="92"/>
    </location>
    <ligand>
        <name>Zn(2+)</name>
        <dbReference type="ChEBI" id="CHEBI:29105"/>
    </ligand>
</feature>
<dbReference type="PANTHER" id="PTHR34535:SF3">
    <property type="entry name" value="HYDROGENASE MATURATION FACTOR HYPA"/>
    <property type="match status" value="1"/>
</dbReference>
<proteinExistence type="inferred from homology"/>
<dbReference type="InterPro" id="IPR000688">
    <property type="entry name" value="HypA/HybF"/>
</dbReference>
<name>K9HK73_9PROT</name>
<comment type="function">
    <text evidence="4">Involved in the maturation of [NiFe] hydrogenases. Required for nickel insertion into the metal center of the hydrogenase.</text>
</comment>
<dbReference type="PANTHER" id="PTHR34535">
    <property type="entry name" value="HYDROGENASE MATURATION FACTOR HYPA"/>
    <property type="match status" value="1"/>
</dbReference>
<dbReference type="STRING" id="1238182.C882_4085"/>
<dbReference type="HAMAP" id="MF_00213">
    <property type="entry name" value="HypA_HybF"/>
    <property type="match status" value="1"/>
</dbReference>
<feature type="binding site" evidence="4">
    <location>
        <position position="2"/>
    </location>
    <ligand>
        <name>Ni(2+)</name>
        <dbReference type="ChEBI" id="CHEBI:49786"/>
    </ligand>
</feature>
<dbReference type="OrthoDB" id="288014at2"/>
<keyword evidence="3 4" id="KW-0862">Zinc</keyword>
<accession>K9HK73</accession>
<dbReference type="FunFam" id="3.30.2320.80:FF:000001">
    <property type="entry name" value="Hydrogenase maturation factor HypA"/>
    <property type="match status" value="1"/>
</dbReference>
<dbReference type="Pfam" id="PF01155">
    <property type="entry name" value="HypA"/>
    <property type="match status" value="1"/>
</dbReference>
<reference evidence="5 6" key="1">
    <citation type="journal article" date="2013" name="Genome Announc.">
        <title>Draft Genome Sequence of an Alphaproteobacterium, Caenispirillum salinarum AK4(T), Isolated from a Solar Saltern.</title>
        <authorList>
            <person name="Khatri I."/>
            <person name="Singh A."/>
            <person name="Korpole S."/>
            <person name="Pinnaka A.K."/>
            <person name="Subramanian S."/>
        </authorList>
    </citation>
    <scope>NUCLEOTIDE SEQUENCE [LARGE SCALE GENOMIC DNA]</scope>
    <source>
        <strain evidence="5 6">AK4</strain>
    </source>
</reference>
<gene>
    <name evidence="4" type="primary">hypA</name>
    <name evidence="5" type="ORF">C882_4085</name>
</gene>
<evidence type="ECO:0000256" key="1">
    <source>
        <dbReference type="ARBA" id="ARBA00022596"/>
    </source>
</evidence>
<evidence type="ECO:0000256" key="4">
    <source>
        <dbReference type="HAMAP-Rule" id="MF_00213"/>
    </source>
</evidence>